<dbReference type="Proteomes" id="UP000236536">
    <property type="component" value="Chromosome"/>
</dbReference>
<dbReference type="Proteomes" id="UP000236447">
    <property type="component" value="Chromosome"/>
</dbReference>
<dbReference type="RefSeq" id="WP_014880001.1">
    <property type="nucleotide sequence ID" value="NZ_CP010595.1"/>
</dbReference>
<dbReference type="OMA" id="MEREEWI"/>
<evidence type="ECO:0000256" key="3">
    <source>
        <dbReference type="ARBA" id="ARBA00023239"/>
    </source>
</evidence>
<evidence type="ECO:0000256" key="1">
    <source>
        <dbReference type="ARBA" id="ARBA00005254"/>
    </source>
</evidence>
<comment type="similarity">
    <text evidence="1 4">Belongs to the enoyl-CoA hydratase/isomerase family.</text>
</comment>
<evidence type="ECO:0000256" key="4">
    <source>
        <dbReference type="RuleBase" id="RU003707"/>
    </source>
</evidence>
<dbReference type="PANTHER" id="PTHR11941:SF169">
    <property type="entry name" value="(7AS)-7A-METHYL-1,5-DIOXO-2,3,5,6,7,7A-HEXAHYDRO-1H-INDENE-CARBOXYL-COA HYDROLASE"/>
    <property type="match status" value="1"/>
</dbReference>
<sequence length="250" mass="27067">MTESDWLIRHEHGDGVVEIKLARAPVNALSSEFLMDFARTINEIREDPTVRALLLTSAFKVFSAGLDLKVARDFDLAGQRAAVRGLNEAFLALYACPKPVVAAVNGAAIAGGLFFVLCSDVRVAQVKSKFGLAEVQAGVDFPIAPLEIARATLNPNIQRRLMMTGQTIGPIAARNFNIVDIIADDAEDLLGYALKEARALAELPSETYAAIKQQLRGETIAKIRTAMEAEAEDQPWFTAETVPAMTKIIG</sequence>
<dbReference type="GO" id="GO:0016829">
    <property type="term" value="F:lyase activity"/>
    <property type="evidence" value="ECO:0007669"/>
    <property type="project" value="UniProtKB-KW"/>
</dbReference>
<gene>
    <name evidence="5" type="ORF">PhaeoP66_01780</name>
    <name evidence="6" type="ORF">PhaeoP88_01634</name>
</gene>
<dbReference type="SUPFAM" id="SSF52096">
    <property type="entry name" value="ClpP/crotonase"/>
    <property type="match status" value="1"/>
</dbReference>
<dbReference type="GO" id="GO:0006635">
    <property type="term" value="P:fatty acid beta-oxidation"/>
    <property type="evidence" value="ECO:0007669"/>
    <property type="project" value="TreeGrafter"/>
</dbReference>
<evidence type="ECO:0000313" key="8">
    <source>
        <dbReference type="Proteomes" id="UP000236536"/>
    </source>
</evidence>
<dbReference type="InterPro" id="IPR001753">
    <property type="entry name" value="Enoyl-CoA_hydra/iso"/>
</dbReference>
<dbReference type="InterPro" id="IPR018376">
    <property type="entry name" value="Enoyl-CoA_hyd/isom_CS"/>
</dbReference>
<dbReference type="InterPro" id="IPR029045">
    <property type="entry name" value="ClpP/crotonase-like_dom_sf"/>
</dbReference>
<dbReference type="EMBL" id="CP010725">
    <property type="protein sequence ID" value="AUQ99009.1"/>
    <property type="molecule type" value="Genomic_DNA"/>
</dbReference>
<keyword evidence="2" id="KW-0443">Lipid metabolism</keyword>
<protein>
    <submittedName>
        <fullName evidence="6">Enoyl-CoA hydratase/isomerase family protein</fullName>
    </submittedName>
</protein>
<keyword evidence="6" id="KW-0413">Isomerase</keyword>
<evidence type="ECO:0000256" key="2">
    <source>
        <dbReference type="ARBA" id="ARBA00023098"/>
    </source>
</evidence>
<dbReference type="GO" id="GO:0016853">
    <property type="term" value="F:isomerase activity"/>
    <property type="evidence" value="ECO:0007669"/>
    <property type="project" value="UniProtKB-KW"/>
</dbReference>
<dbReference type="Pfam" id="PF00378">
    <property type="entry name" value="ECH_1"/>
    <property type="match status" value="1"/>
</dbReference>
<keyword evidence="8" id="KW-1185">Reference proteome</keyword>
<evidence type="ECO:0000313" key="6">
    <source>
        <dbReference type="EMBL" id="AUQ99009.1"/>
    </source>
</evidence>
<keyword evidence="3" id="KW-0456">Lyase</keyword>
<accession>A0A2I7LKR4</accession>
<organism evidence="6 7">
    <name type="scientific">Phaeobacter inhibens</name>
    <dbReference type="NCBI Taxonomy" id="221822"/>
    <lineage>
        <taxon>Bacteria</taxon>
        <taxon>Pseudomonadati</taxon>
        <taxon>Pseudomonadota</taxon>
        <taxon>Alphaproteobacteria</taxon>
        <taxon>Rhodobacterales</taxon>
        <taxon>Roseobacteraceae</taxon>
        <taxon>Phaeobacter</taxon>
    </lineage>
</organism>
<evidence type="ECO:0000313" key="5">
    <source>
        <dbReference type="EMBL" id="AUQ94561.1"/>
    </source>
</evidence>
<reference evidence="5 8" key="3">
    <citation type="journal article" date="2017" name="Int. J. Syst. Evol. Microbiol.">
        <title>Adaptation of Surface-Associated Bacteria to the Open Ocean: A Genomically Distinct Subpopulation of Phaeobacter gallaeciensis Colonizes Pacific Mesozooplankton.</title>
        <authorList>
            <person name="Freese H.M."/>
            <person name="Methner A."/>
            <person name="Overmann J."/>
        </authorList>
    </citation>
    <scope>NUCLEOTIDE SEQUENCE [LARGE SCALE GENOMIC DNA]</scope>
    <source>
        <strain evidence="5 8">P66</strain>
    </source>
</reference>
<evidence type="ECO:0000313" key="7">
    <source>
        <dbReference type="Proteomes" id="UP000236447"/>
    </source>
</evidence>
<name>A0A2I7LKR4_9RHOB</name>
<reference evidence="6 7" key="1">
    <citation type="journal article" date="2017" name="Front. Microbiol.">
        <title>Phaeobacter piscinae sp. nov., a species of the Roseobacter group and potential aquaculture probiont.</title>
        <authorList>
            <person name="Sonnenschein E.C."/>
            <person name="Phippen C.B.W."/>
            <person name="Nielsen K.F."/>
            <person name="Mateiu R.V."/>
            <person name="Melchiorsen J."/>
            <person name="Gram L."/>
            <person name="Overmann J."/>
            <person name="Freese H.M."/>
        </authorList>
    </citation>
    <scope>NUCLEOTIDE SEQUENCE [LARGE SCALE GENOMIC DNA]</scope>
    <source>
        <strain evidence="6 7">P88</strain>
    </source>
</reference>
<dbReference type="Gene3D" id="3.90.226.10">
    <property type="entry name" value="2-enoyl-CoA Hydratase, Chain A, domain 1"/>
    <property type="match status" value="1"/>
</dbReference>
<reference evidence="7 8" key="2">
    <citation type="journal article" date="2017" name="Genome Biol. Evol.">
        <title>Trajectories and Drivers of Genome Evolution in Surface-Associated Marine Phaeobacter.</title>
        <authorList>
            <person name="Freese H.M."/>
            <person name="Sikorski J."/>
            <person name="Bunk B."/>
            <person name="Scheuner C."/>
            <person name="Meier-Kolthoff J.P."/>
            <person name="Sproer C."/>
            <person name="Gram L."/>
            <person name="Overmann J."/>
        </authorList>
    </citation>
    <scope>NUCLEOTIDE SEQUENCE [LARGE SCALE GENOMIC DNA]</scope>
    <source>
        <strain evidence="5 8">P66</strain>
        <strain evidence="6 7">P88</strain>
    </source>
</reference>
<dbReference type="PROSITE" id="PS00166">
    <property type="entry name" value="ENOYL_COA_HYDRATASE"/>
    <property type="match status" value="1"/>
</dbReference>
<dbReference type="EMBL" id="CP010705">
    <property type="protein sequence ID" value="AUQ94561.1"/>
    <property type="molecule type" value="Genomic_DNA"/>
</dbReference>
<dbReference type="AlphaFoldDB" id="A0A2I7LKR4"/>
<dbReference type="CDD" id="cd06558">
    <property type="entry name" value="crotonase-like"/>
    <property type="match status" value="1"/>
</dbReference>
<proteinExistence type="inferred from homology"/>
<dbReference type="PANTHER" id="PTHR11941">
    <property type="entry name" value="ENOYL-COA HYDRATASE-RELATED"/>
    <property type="match status" value="1"/>
</dbReference>